<keyword evidence="2" id="KW-1185">Reference proteome</keyword>
<evidence type="ECO:0000313" key="1">
    <source>
        <dbReference type="EMBL" id="KAI0067699.1"/>
    </source>
</evidence>
<accession>A0ACB8TGW0</accession>
<comment type="caution">
    <text evidence="1">The sequence shown here is derived from an EMBL/GenBank/DDBJ whole genome shotgun (WGS) entry which is preliminary data.</text>
</comment>
<name>A0ACB8TGW0_9AGAM</name>
<reference evidence="1" key="2">
    <citation type="journal article" date="2022" name="New Phytol.">
        <title>Evolutionary transition to the ectomycorrhizal habit in the genomes of a hyperdiverse lineage of mushroom-forming fungi.</title>
        <authorList>
            <person name="Looney B."/>
            <person name="Miyauchi S."/>
            <person name="Morin E."/>
            <person name="Drula E."/>
            <person name="Courty P.E."/>
            <person name="Kohler A."/>
            <person name="Kuo A."/>
            <person name="LaButti K."/>
            <person name="Pangilinan J."/>
            <person name="Lipzen A."/>
            <person name="Riley R."/>
            <person name="Andreopoulos W."/>
            <person name="He G."/>
            <person name="Johnson J."/>
            <person name="Nolan M."/>
            <person name="Tritt A."/>
            <person name="Barry K.W."/>
            <person name="Grigoriev I.V."/>
            <person name="Nagy L.G."/>
            <person name="Hibbett D."/>
            <person name="Henrissat B."/>
            <person name="Matheny P.B."/>
            <person name="Labbe J."/>
            <person name="Martin F.M."/>
        </authorList>
    </citation>
    <scope>NUCLEOTIDE SEQUENCE</scope>
    <source>
        <strain evidence="1">HHB10654</strain>
    </source>
</reference>
<dbReference type="Proteomes" id="UP000814140">
    <property type="component" value="Unassembled WGS sequence"/>
</dbReference>
<protein>
    <submittedName>
        <fullName evidence="1">LexA/Signal peptidase</fullName>
    </submittedName>
</protein>
<dbReference type="EMBL" id="MU277189">
    <property type="protein sequence ID" value="KAI0067699.1"/>
    <property type="molecule type" value="Genomic_DNA"/>
</dbReference>
<organism evidence="1 2">
    <name type="scientific">Artomyces pyxidatus</name>
    <dbReference type="NCBI Taxonomy" id="48021"/>
    <lineage>
        <taxon>Eukaryota</taxon>
        <taxon>Fungi</taxon>
        <taxon>Dikarya</taxon>
        <taxon>Basidiomycota</taxon>
        <taxon>Agaricomycotina</taxon>
        <taxon>Agaricomycetes</taxon>
        <taxon>Russulales</taxon>
        <taxon>Auriscalpiaceae</taxon>
        <taxon>Artomyces</taxon>
    </lineage>
</organism>
<gene>
    <name evidence="1" type="ORF">BV25DRAFT_1819105</name>
</gene>
<reference evidence="1" key="1">
    <citation type="submission" date="2021-03" db="EMBL/GenBank/DDBJ databases">
        <authorList>
            <consortium name="DOE Joint Genome Institute"/>
            <person name="Ahrendt S."/>
            <person name="Looney B.P."/>
            <person name="Miyauchi S."/>
            <person name="Morin E."/>
            <person name="Drula E."/>
            <person name="Courty P.E."/>
            <person name="Chicoki N."/>
            <person name="Fauchery L."/>
            <person name="Kohler A."/>
            <person name="Kuo A."/>
            <person name="Labutti K."/>
            <person name="Pangilinan J."/>
            <person name="Lipzen A."/>
            <person name="Riley R."/>
            <person name="Andreopoulos W."/>
            <person name="He G."/>
            <person name="Johnson J."/>
            <person name="Barry K.W."/>
            <person name="Grigoriev I.V."/>
            <person name="Nagy L."/>
            <person name="Hibbett D."/>
            <person name="Henrissat B."/>
            <person name="Matheny P.B."/>
            <person name="Labbe J."/>
            <person name="Martin F."/>
        </authorList>
    </citation>
    <scope>NUCLEOTIDE SEQUENCE</scope>
    <source>
        <strain evidence="1">HHB10654</strain>
    </source>
</reference>
<sequence length="129" mass="13897">MDYVGALRITSGPSMLPTMATSGESVIESKLSFNLNPRTLRRGELISLESPLEPGRIVCKRIVGLPGDIVCVDPTGRLAPSTEHTVVPRGHLWVIGDNAAASRDSREYGPVSISLVRGRIWARVSCLST</sequence>
<evidence type="ECO:0000313" key="2">
    <source>
        <dbReference type="Proteomes" id="UP000814140"/>
    </source>
</evidence>
<proteinExistence type="predicted"/>